<accession>A0A816RZB6</accession>
<keyword evidence="2" id="KW-0645">Protease</keyword>
<reference evidence="6" key="1">
    <citation type="submission" date="2021-01" db="EMBL/GenBank/DDBJ databases">
        <authorList>
            <consortium name="Genoscope - CEA"/>
            <person name="William W."/>
        </authorList>
    </citation>
    <scope>NUCLEOTIDE SEQUENCE</scope>
</reference>
<evidence type="ECO:0000256" key="4">
    <source>
        <dbReference type="SAM" id="MobiDB-lite"/>
    </source>
</evidence>
<feature type="compositionally biased region" description="Polar residues" evidence="4">
    <location>
        <begin position="234"/>
        <end position="246"/>
    </location>
</feature>
<evidence type="ECO:0000256" key="2">
    <source>
        <dbReference type="ARBA" id="ARBA00022670"/>
    </source>
</evidence>
<sequence>YSTATRASLARLVMDIERFENYPWGRVAFKVWAYFALPEFGANFGHPLPNRPSPMLLAYNGGKGRRFFKEAISRQTRVINFVHKDYAEMFPRWDFDVEDPSAENIIIVMFNAKANWKWTMDCWEVTGTNPRVKKEVSAAETESGVKEESATSRKKAHKEVRRKASVEATKMPSAEVRAEASTSVGGMTKDQIEKSFRDIADVMRDGFGMCLKEIKLLGDRMEAMEKKVGITKKGTASNEHQITTSNLEKRGHEPGSESVNEAKAGQNDPQEPSSSKDLSLWSHKYPEFKSDEGDINDLGRRLPGGAWNYHAGIVPPFCQSMKIWGLDVDDIYAPDSILTHIKAADLDVLMEPFVNMVPYLLVECAGSDEEHVKHTLEPYTYERVTVGVPQCRAGDCGVFVLKYIECHALRMSFPPEFCNKSAKAIREKMALDIFKETPEGHAKENEDNDENLGTYDEQGY</sequence>
<feature type="compositionally biased region" description="Basic and acidic residues" evidence="4">
    <location>
        <begin position="436"/>
        <end position="445"/>
    </location>
</feature>
<feature type="compositionally biased region" description="Basic and acidic residues" evidence="4">
    <location>
        <begin position="135"/>
        <end position="151"/>
    </location>
</feature>
<evidence type="ECO:0000256" key="1">
    <source>
        <dbReference type="ARBA" id="ARBA00005234"/>
    </source>
</evidence>
<dbReference type="EMBL" id="HG994365">
    <property type="protein sequence ID" value="CAF2075792.1"/>
    <property type="molecule type" value="Genomic_DNA"/>
</dbReference>
<feature type="region of interest" description="Disordered" evidence="4">
    <location>
        <begin position="436"/>
        <end position="460"/>
    </location>
</feature>
<dbReference type="Pfam" id="PF02902">
    <property type="entry name" value="Peptidase_C48"/>
    <property type="match status" value="1"/>
</dbReference>
<keyword evidence="3" id="KW-0378">Hydrolase</keyword>
<dbReference type="InterPro" id="IPR003653">
    <property type="entry name" value="Peptidase_C48_C"/>
</dbReference>
<dbReference type="SUPFAM" id="SSF54001">
    <property type="entry name" value="Cysteine proteinases"/>
    <property type="match status" value="1"/>
</dbReference>
<feature type="region of interest" description="Disordered" evidence="4">
    <location>
        <begin position="229"/>
        <end position="280"/>
    </location>
</feature>
<dbReference type="Gene3D" id="3.40.395.10">
    <property type="entry name" value="Adenoviral Proteinase, Chain A"/>
    <property type="match status" value="1"/>
</dbReference>
<dbReference type="AlphaFoldDB" id="A0A816RZB6"/>
<proteinExistence type="inferred from homology"/>
<name>A0A816RZB6_BRANA</name>
<comment type="similarity">
    <text evidence="1">Belongs to the peptidase C48 family.</text>
</comment>
<evidence type="ECO:0000256" key="3">
    <source>
        <dbReference type="ARBA" id="ARBA00022801"/>
    </source>
</evidence>
<gene>
    <name evidence="6" type="ORF">DARMORV10_C01P37480.1</name>
</gene>
<organism evidence="6">
    <name type="scientific">Brassica napus</name>
    <name type="common">Rape</name>
    <dbReference type="NCBI Taxonomy" id="3708"/>
    <lineage>
        <taxon>Eukaryota</taxon>
        <taxon>Viridiplantae</taxon>
        <taxon>Streptophyta</taxon>
        <taxon>Embryophyta</taxon>
        <taxon>Tracheophyta</taxon>
        <taxon>Spermatophyta</taxon>
        <taxon>Magnoliopsida</taxon>
        <taxon>eudicotyledons</taxon>
        <taxon>Gunneridae</taxon>
        <taxon>Pentapetalae</taxon>
        <taxon>rosids</taxon>
        <taxon>malvids</taxon>
        <taxon>Brassicales</taxon>
        <taxon>Brassicaceae</taxon>
        <taxon>Brassiceae</taxon>
        <taxon>Brassica</taxon>
    </lineage>
</organism>
<protein>
    <submittedName>
        <fullName evidence="6">(rape) hypothetical protein</fullName>
    </submittedName>
</protein>
<evidence type="ECO:0000313" key="6">
    <source>
        <dbReference type="EMBL" id="CAF2075792.1"/>
    </source>
</evidence>
<feature type="region of interest" description="Disordered" evidence="4">
    <location>
        <begin position="135"/>
        <end position="182"/>
    </location>
</feature>
<dbReference type="GO" id="GO:0008234">
    <property type="term" value="F:cysteine-type peptidase activity"/>
    <property type="evidence" value="ECO:0007669"/>
    <property type="project" value="InterPro"/>
</dbReference>
<feature type="compositionally biased region" description="Basic residues" evidence="4">
    <location>
        <begin position="152"/>
        <end position="163"/>
    </location>
</feature>
<dbReference type="Proteomes" id="UP001295469">
    <property type="component" value="Chromosome C01"/>
</dbReference>
<feature type="non-terminal residue" evidence="6">
    <location>
        <position position="1"/>
    </location>
</feature>
<dbReference type="GO" id="GO:0006508">
    <property type="term" value="P:proteolysis"/>
    <property type="evidence" value="ECO:0007669"/>
    <property type="project" value="UniProtKB-KW"/>
</dbReference>
<feature type="domain" description="Ubiquitin-like protease family profile" evidence="5">
    <location>
        <begin position="335"/>
        <end position="436"/>
    </location>
</feature>
<evidence type="ECO:0000259" key="5">
    <source>
        <dbReference type="Pfam" id="PF02902"/>
    </source>
</evidence>
<feature type="compositionally biased region" description="Polar residues" evidence="4">
    <location>
        <begin position="267"/>
        <end position="277"/>
    </location>
</feature>
<dbReference type="InterPro" id="IPR038765">
    <property type="entry name" value="Papain-like_cys_pep_sf"/>
</dbReference>